<dbReference type="InterPro" id="IPR054608">
    <property type="entry name" value="SYY-like_C"/>
</dbReference>
<evidence type="ECO:0000256" key="4">
    <source>
        <dbReference type="ARBA" id="ARBA00022840"/>
    </source>
</evidence>
<evidence type="ECO:0000259" key="12">
    <source>
        <dbReference type="Pfam" id="PF22421"/>
    </source>
</evidence>
<evidence type="ECO:0000256" key="7">
    <source>
        <dbReference type="ARBA" id="ARBA00023146"/>
    </source>
</evidence>
<dbReference type="PRINTS" id="PR01040">
    <property type="entry name" value="TRNASYNTHTYR"/>
</dbReference>
<dbReference type="CDD" id="cd00165">
    <property type="entry name" value="S4"/>
    <property type="match status" value="1"/>
</dbReference>
<dbReference type="GO" id="GO:0005829">
    <property type="term" value="C:cytosol"/>
    <property type="evidence" value="ECO:0007669"/>
    <property type="project" value="TreeGrafter"/>
</dbReference>
<dbReference type="GO" id="GO:0005524">
    <property type="term" value="F:ATP binding"/>
    <property type="evidence" value="ECO:0007669"/>
    <property type="project" value="UniProtKB-KW"/>
</dbReference>
<dbReference type="GO" id="GO:0003723">
    <property type="term" value="F:RNA binding"/>
    <property type="evidence" value="ECO:0007669"/>
    <property type="project" value="UniProtKB-KW"/>
</dbReference>
<dbReference type="Pfam" id="PF22421">
    <property type="entry name" value="SYY_C-terminal"/>
    <property type="match status" value="1"/>
</dbReference>
<sequence length="405" mass="46084">MPNIITDKEKIEEVLTRSVDRIYPTKQALEELLSSGKQIKVYVGIDPTADYVHLGHSTNYLVLERLWKLGHKIIVLVGDFTAMIGDPSDKTAARAPLTKEQVRDNLKSFKEQIGKILDFQDLENPVDFVYNSAWLSVLDFGKLVELASHFTVQQMLERDMFEKRLKDNKPLYVHEFFYPLLQGYDSVALEVDLEVGGTDQTFNMLAGRTLARRYLNREKFVLTTPLLVNPITNEKLMSKSAGTGIGLNESPENMFGKVMALPDESVLQVFRDCTRVSVDEIEQKKLRLERGENPRNVKLELAREVTALYHGASASAAAEHRWKQIFSEKKIPDVIPEVRVEKEKQLVDVLVEQQFTKSKTEARRLFGQGAVEFDETVVKDVSFVLDHEGILRVGKKVLVRVAIHN</sequence>
<proteinExistence type="inferred from homology"/>
<evidence type="ECO:0000256" key="3">
    <source>
        <dbReference type="ARBA" id="ARBA00022741"/>
    </source>
</evidence>
<dbReference type="PANTHER" id="PTHR11766:SF1">
    <property type="entry name" value="TYROSINE--TRNA LIGASE"/>
    <property type="match status" value="1"/>
</dbReference>
<dbReference type="GO" id="GO:0004831">
    <property type="term" value="F:tyrosine-tRNA ligase activity"/>
    <property type="evidence" value="ECO:0007669"/>
    <property type="project" value="UniProtKB-UniRule"/>
</dbReference>
<keyword evidence="5 10" id="KW-0694">RNA-binding</keyword>
<keyword evidence="4 11" id="KW-0067">ATP-binding</keyword>
<gene>
    <name evidence="13" type="ORF">A3H64_01270</name>
</gene>
<accession>A0A1G2GW66</accession>
<evidence type="ECO:0000256" key="8">
    <source>
        <dbReference type="ARBA" id="ARBA00048248"/>
    </source>
</evidence>
<name>A0A1G2GW66_9BACT</name>
<keyword evidence="2 11" id="KW-0436">Ligase</keyword>
<dbReference type="InterPro" id="IPR002307">
    <property type="entry name" value="Tyr-tRNA-ligase"/>
</dbReference>
<dbReference type="InterPro" id="IPR001412">
    <property type="entry name" value="aa-tRNA-synth_I_CS"/>
</dbReference>
<comment type="catalytic activity">
    <reaction evidence="8">
        <text>tRNA(Tyr) + L-tyrosine + ATP = L-tyrosyl-tRNA(Tyr) + AMP + diphosphate + H(+)</text>
        <dbReference type="Rhea" id="RHEA:10220"/>
        <dbReference type="Rhea" id="RHEA-COMP:9706"/>
        <dbReference type="Rhea" id="RHEA-COMP:9707"/>
        <dbReference type="ChEBI" id="CHEBI:15378"/>
        <dbReference type="ChEBI" id="CHEBI:30616"/>
        <dbReference type="ChEBI" id="CHEBI:33019"/>
        <dbReference type="ChEBI" id="CHEBI:58315"/>
        <dbReference type="ChEBI" id="CHEBI:78442"/>
        <dbReference type="ChEBI" id="CHEBI:78536"/>
        <dbReference type="ChEBI" id="CHEBI:456215"/>
        <dbReference type="EC" id="6.1.1.1"/>
    </reaction>
</comment>
<dbReference type="SUPFAM" id="SSF55174">
    <property type="entry name" value="Alpha-L RNA-binding motif"/>
    <property type="match status" value="1"/>
</dbReference>
<evidence type="ECO:0000256" key="1">
    <source>
        <dbReference type="ARBA" id="ARBA00013160"/>
    </source>
</evidence>
<dbReference type="NCBIfam" id="TIGR00234">
    <property type="entry name" value="tyrS"/>
    <property type="match status" value="1"/>
</dbReference>
<evidence type="ECO:0000313" key="14">
    <source>
        <dbReference type="Proteomes" id="UP000178186"/>
    </source>
</evidence>
<keyword evidence="3 11" id="KW-0547">Nucleotide-binding</keyword>
<dbReference type="InterPro" id="IPR002305">
    <property type="entry name" value="aa-tRNA-synth_Ic"/>
</dbReference>
<keyword evidence="7 11" id="KW-0030">Aminoacyl-tRNA synthetase</keyword>
<evidence type="ECO:0000256" key="10">
    <source>
        <dbReference type="PROSITE-ProRule" id="PRU00182"/>
    </source>
</evidence>
<dbReference type="EMBL" id="MHNY01000044">
    <property type="protein sequence ID" value="OGZ54456.1"/>
    <property type="molecule type" value="Genomic_DNA"/>
</dbReference>
<comment type="similarity">
    <text evidence="11">Belongs to the class-I aminoacyl-tRNA synthetase family.</text>
</comment>
<protein>
    <recommendedName>
        <fullName evidence="1 9">Tyrosine--tRNA ligase</fullName>
        <ecNumber evidence="1 9">6.1.1.1</ecNumber>
    </recommendedName>
</protein>
<dbReference type="Gene3D" id="3.10.290.10">
    <property type="entry name" value="RNA-binding S4 domain"/>
    <property type="match status" value="1"/>
</dbReference>
<dbReference type="InterPro" id="IPR036986">
    <property type="entry name" value="S4_RNA-bd_sf"/>
</dbReference>
<reference evidence="13 14" key="1">
    <citation type="journal article" date="2016" name="Nat. Commun.">
        <title>Thousands of microbial genomes shed light on interconnected biogeochemical processes in an aquifer system.</title>
        <authorList>
            <person name="Anantharaman K."/>
            <person name="Brown C.T."/>
            <person name="Hug L.A."/>
            <person name="Sharon I."/>
            <person name="Castelle C.J."/>
            <person name="Probst A.J."/>
            <person name="Thomas B.C."/>
            <person name="Singh A."/>
            <person name="Wilkins M.J."/>
            <person name="Karaoz U."/>
            <person name="Brodie E.L."/>
            <person name="Williams K.H."/>
            <person name="Hubbard S.S."/>
            <person name="Banfield J.F."/>
        </authorList>
    </citation>
    <scope>NUCLEOTIDE SEQUENCE [LARGE SCALE GENOMIC DNA]</scope>
</reference>
<dbReference type="InterPro" id="IPR014729">
    <property type="entry name" value="Rossmann-like_a/b/a_fold"/>
</dbReference>
<dbReference type="Gene3D" id="3.40.50.620">
    <property type="entry name" value="HUPs"/>
    <property type="match status" value="1"/>
</dbReference>
<dbReference type="EC" id="6.1.1.1" evidence="1 9"/>
<dbReference type="AlphaFoldDB" id="A0A1G2GW66"/>
<dbReference type="Pfam" id="PF00579">
    <property type="entry name" value="tRNA-synt_1b"/>
    <property type="match status" value="1"/>
</dbReference>
<keyword evidence="6 11" id="KW-0648">Protein biosynthesis</keyword>
<dbReference type="STRING" id="1802128.A3H64_01270"/>
<evidence type="ECO:0000256" key="5">
    <source>
        <dbReference type="ARBA" id="ARBA00022884"/>
    </source>
</evidence>
<evidence type="ECO:0000256" key="11">
    <source>
        <dbReference type="RuleBase" id="RU363036"/>
    </source>
</evidence>
<dbReference type="PROSITE" id="PS50889">
    <property type="entry name" value="S4"/>
    <property type="match status" value="1"/>
</dbReference>
<organism evidence="13 14">
    <name type="scientific">Candidatus Ryanbacteria bacterium RIFCSPLOWO2_02_FULL_45_11c</name>
    <dbReference type="NCBI Taxonomy" id="1802128"/>
    <lineage>
        <taxon>Bacteria</taxon>
        <taxon>Candidatus Ryaniibacteriota</taxon>
    </lineage>
</organism>
<dbReference type="PROSITE" id="PS00178">
    <property type="entry name" value="AA_TRNA_LIGASE_I"/>
    <property type="match status" value="1"/>
</dbReference>
<dbReference type="InterPro" id="IPR024088">
    <property type="entry name" value="Tyr-tRNA-ligase_bac-type"/>
</dbReference>
<dbReference type="PANTHER" id="PTHR11766">
    <property type="entry name" value="TYROSYL-TRNA SYNTHETASE"/>
    <property type="match status" value="1"/>
</dbReference>
<dbReference type="Proteomes" id="UP000178186">
    <property type="component" value="Unassembled WGS sequence"/>
</dbReference>
<dbReference type="CDD" id="cd00805">
    <property type="entry name" value="TyrRS_core"/>
    <property type="match status" value="1"/>
</dbReference>
<evidence type="ECO:0000256" key="9">
    <source>
        <dbReference type="NCBIfam" id="TIGR00234"/>
    </source>
</evidence>
<comment type="caution">
    <text evidence="13">The sequence shown here is derived from an EMBL/GenBank/DDBJ whole genome shotgun (WGS) entry which is preliminary data.</text>
</comment>
<evidence type="ECO:0000256" key="6">
    <source>
        <dbReference type="ARBA" id="ARBA00022917"/>
    </source>
</evidence>
<evidence type="ECO:0000313" key="13">
    <source>
        <dbReference type="EMBL" id="OGZ54456.1"/>
    </source>
</evidence>
<dbReference type="Gene3D" id="1.10.240.10">
    <property type="entry name" value="Tyrosyl-Transfer RNA Synthetase"/>
    <property type="match status" value="1"/>
</dbReference>
<feature type="domain" description="Tyrosine--tRNA ligase SYY-like C-terminal" evidence="12">
    <location>
        <begin position="333"/>
        <end position="389"/>
    </location>
</feature>
<dbReference type="SUPFAM" id="SSF52374">
    <property type="entry name" value="Nucleotidylyl transferase"/>
    <property type="match status" value="1"/>
</dbReference>
<dbReference type="GO" id="GO:0006437">
    <property type="term" value="P:tyrosyl-tRNA aminoacylation"/>
    <property type="evidence" value="ECO:0007669"/>
    <property type="project" value="UniProtKB-UniRule"/>
</dbReference>
<evidence type="ECO:0000256" key="2">
    <source>
        <dbReference type="ARBA" id="ARBA00022598"/>
    </source>
</evidence>